<dbReference type="OrthoDB" id="1377159at2"/>
<dbReference type="AlphaFoldDB" id="A0A2S1QYV9"/>
<gene>
    <name evidence="3" type="ORF">HYN59_10585</name>
</gene>
<proteinExistence type="predicted"/>
<dbReference type="Pfam" id="PF14343">
    <property type="entry name" value="PrcB_C"/>
    <property type="match status" value="1"/>
</dbReference>
<dbReference type="KEGG" id="falb:HYN59_10585"/>
<keyword evidence="1" id="KW-0732">Signal</keyword>
<dbReference type="EMBL" id="CP029186">
    <property type="protein sequence ID" value="AWH85529.1"/>
    <property type="molecule type" value="Genomic_DNA"/>
</dbReference>
<evidence type="ECO:0000313" key="3">
    <source>
        <dbReference type="EMBL" id="AWH85529.1"/>
    </source>
</evidence>
<sequence length="142" mass="15324">MKKLLTLALLALIFTSCKINVVNHIAVAAPITFEILKQEAYGGRDKESAAVITSQSQLTALYKELGWSDVPSVDFEKQNVVALFMGQKSTGGYSISVKSITINDDTATIKVLETVPSGMATMAITNPYCIALIPKTEKVIVE</sequence>
<accession>A0A2S1QYV9</accession>
<organism evidence="3 4">
    <name type="scientific">Flavobacterium album</name>
    <dbReference type="NCBI Taxonomy" id="2175091"/>
    <lineage>
        <taxon>Bacteria</taxon>
        <taxon>Pseudomonadati</taxon>
        <taxon>Bacteroidota</taxon>
        <taxon>Flavobacteriia</taxon>
        <taxon>Flavobacteriales</taxon>
        <taxon>Flavobacteriaceae</taxon>
        <taxon>Flavobacterium</taxon>
    </lineage>
</organism>
<keyword evidence="4" id="KW-1185">Reference proteome</keyword>
<evidence type="ECO:0000259" key="2">
    <source>
        <dbReference type="Pfam" id="PF14343"/>
    </source>
</evidence>
<feature type="signal peptide" evidence="1">
    <location>
        <begin position="1"/>
        <end position="19"/>
    </location>
</feature>
<reference evidence="3 4" key="1">
    <citation type="submission" date="2018-04" db="EMBL/GenBank/DDBJ databases">
        <title>Genome sequencing of Flavobacterium sp. HYN0059.</title>
        <authorList>
            <person name="Yi H."/>
            <person name="Baek C."/>
        </authorList>
    </citation>
    <scope>NUCLEOTIDE SEQUENCE [LARGE SCALE GENOMIC DNA]</scope>
    <source>
        <strain evidence="3 4">HYN0059</strain>
    </source>
</reference>
<evidence type="ECO:0000313" key="4">
    <source>
        <dbReference type="Proteomes" id="UP000244929"/>
    </source>
</evidence>
<dbReference type="PROSITE" id="PS51257">
    <property type="entry name" value="PROKAR_LIPOPROTEIN"/>
    <property type="match status" value="1"/>
</dbReference>
<feature type="domain" description="PrcB C-terminal" evidence="2">
    <location>
        <begin position="80"/>
        <end position="132"/>
    </location>
</feature>
<dbReference type="Proteomes" id="UP000244929">
    <property type="component" value="Chromosome"/>
</dbReference>
<dbReference type="RefSeq" id="WP_108778231.1">
    <property type="nucleotide sequence ID" value="NZ_CP029186.1"/>
</dbReference>
<evidence type="ECO:0000256" key="1">
    <source>
        <dbReference type="SAM" id="SignalP"/>
    </source>
</evidence>
<name>A0A2S1QYV9_9FLAO</name>
<dbReference type="InterPro" id="IPR025748">
    <property type="entry name" value="PrcB_C_dom"/>
</dbReference>
<feature type="chain" id="PRO_5015430091" description="PrcB C-terminal domain-containing protein" evidence="1">
    <location>
        <begin position="20"/>
        <end position="142"/>
    </location>
</feature>
<protein>
    <recommendedName>
        <fullName evidence="2">PrcB C-terminal domain-containing protein</fullName>
    </recommendedName>
</protein>